<evidence type="ECO:0000313" key="23">
    <source>
        <dbReference type="RefSeq" id="XP_030623671.1"/>
    </source>
</evidence>
<dbReference type="CTD" id="566148"/>
<dbReference type="InterPro" id="IPR013783">
    <property type="entry name" value="Ig-like_fold"/>
</dbReference>
<dbReference type="GO" id="GO:0007420">
    <property type="term" value="P:brain development"/>
    <property type="evidence" value="ECO:0007669"/>
    <property type="project" value="TreeGrafter"/>
</dbReference>
<dbReference type="PROSITE" id="PS50835">
    <property type="entry name" value="IG_LIKE"/>
    <property type="match status" value="6"/>
</dbReference>
<protein>
    <recommendedName>
        <fullName evidence="17">Neural cell adhesion molecule L1</fullName>
    </recommendedName>
</protein>
<evidence type="ECO:0000256" key="9">
    <source>
        <dbReference type="ARBA" id="ARBA00022989"/>
    </source>
</evidence>
<feature type="domain" description="Ig-like" evidence="20">
    <location>
        <begin position="511"/>
        <end position="604"/>
    </location>
</feature>
<keyword evidence="13" id="KW-0966">Cell projection</keyword>
<evidence type="ECO:0000256" key="8">
    <source>
        <dbReference type="ARBA" id="ARBA00022889"/>
    </source>
</evidence>
<evidence type="ECO:0000256" key="19">
    <source>
        <dbReference type="SAM" id="SignalP"/>
    </source>
</evidence>
<keyword evidence="4" id="KW-1003">Cell membrane</keyword>
<dbReference type="PANTHER" id="PTHR44170:SF45">
    <property type="entry name" value="NEURAL CELL ADHESION MOLECULE L1-LIKE PROTEIN ISOFORM X1"/>
    <property type="match status" value="1"/>
</dbReference>
<keyword evidence="22" id="KW-1185">Reference proteome</keyword>
<dbReference type="FunFam" id="2.60.40.10:FF:000367">
    <property type="entry name" value="Neural cell adhesion molecule L1-like protein"/>
    <property type="match status" value="1"/>
</dbReference>
<dbReference type="Pfam" id="PF13882">
    <property type="entry name" value="Bravo_FIGEY"/>
    <property type="match status" value="1"/>
</dbReference>
<dbReference type="InterPro" id="IPR003599">
    <property type="entry name" value="Ig_sub"/>
</dbReference>
<evidence type="ECO:0000256" key="10">
    <source>
        <dbReference type="ARBA" id="ARBA00023136"/>
    </source>
</evidence>
<dbReference type="GO" id="GO:0098632">
    <property type="term" value="F:cell-cell adhesion mediator activity"/>
    <property type="evidence" value="ECO:0007669"/>
    <property type="project" value="TreeGrafter"/>
</dbReference>
<evidence type="ECO:0000256" key="17">
    <source>
        <dbReference type="ARBA" id="ARBA00074488"/>
    </source>
</evidence>
<evidence type="ECO:0000256" key="4">
    <source>
        <dbReference type="ARBA" id="ARBA00022475"/>
    </source>
</evidence>
<organism evidence="22 23">
    <name type="scientific">Chanos chanos</name>
    <name type="common">Milkfish</name>
    <name type="synonym">Mugil chanos</name>
    <dbReference type="NCBI Taxonomy" id="29144"/>
    <lineage>
        <taxon>Eukaryota</taxon>
        <taxon>Metazoa</taxon>
        <taxon>Chordata</taxon>
        <taxon>Craniata</taxon>
        <taxon>Vertebrata</taxon>
        <taxon>Euteleostomi</taxon>
        <taxon>Actinopterygii</taxon>
        <taxon>Neopterygii</taxon>
        <taxon>Teleostei</taxon>
        <taxon>Ostariophysi</taxon>
        <taxon>Gonorynchiformes</taxon>
        <taxon>Chanidae</taxon>
        <taxon>Chanos</taxon>
    </lineage>
</organism>
<accession>A0A6J2UX79</accession>
<dbReference type="InterPro" id="IPR026966">
    <property type="entry name" value="Neurofascin/L1/NrCAM_C"/>
</dbReference>
<keyword evidence="8" id="KW-0130">Cell adhesion</keyword>
<feature type="domain" description="Ig-like" evidence="20">
    <location>
        <begin position="32"/>
        <end position="126"/>
    </location>
</feature>
<feature type="chain" id="PRO_5026777610" description="Neural cell adhesion molecule L1" evidence="19">
    <location>
        <begin position="22"/>
        <end position="1235"/>
    </location>
</feature>
<dbReference type="FunFam" id="2.60.40.10:FF:000768">
    <property type="entry name" value="Neural cell adhesion molecule L1-like protein"/>
    <property type="match status" value="1"/>
</dbReference>
<evidence type="ECO:0000256" key="6">
    <source>
        <dbReference type="ARBA" id="ARBA00022729"/>
    </source>
</evidence>
<dbReference type="PANTHER" id="PTHR44170">
    <property type="entry name" value="PROTEIN SIDEKICK"/>
    <property type="match status" value="1"/>
</dbReference>
<keyword evidence="12" id="KW-0325">Glycoprotein</keyword>
<feature type="domain" description="Ig-like" evidence="20">
    <location>
        <begin position="419"/>
        <end position="507"/>
    </location>
</feature>
<comment type="subcellular location">
    <subcellularLocation>
        <location evidence="1">Cell membrane</location>
        <topology evidence="1">Single-pass type I membrane protein</topology>
    </subcellularLocation>
    <subcellularLocation>
        <location evidence="2">Cell projection</location>
        <location evidence="2">Growth cone</location>
    </subcellularLocation>
</comment>
<feature type="domain" description="Fibronectin type-III" evidence="21">
    <location>
        <begin position="611"/>
        <end position="706"/>
    </location>
</feature>
<dbReference type="FunFam" id="2.60.40.10:FF:000273">
    <property type="entry name" value="contactin-3 isoform X1"/>
    <property type="match status" value="1"/>
</dbReference>
<feature type="signal peptide" evidence="19">
    <location>
        <begin position="1"/>
        <end position="21"/>
    </location>
</feature>
<name>A0A6J2UX79_CHACN</name>
<dbReference type="GO" id="GO:0007411">
    <property type="term" value="P:axon guidance"/>
    <property type="evidence" value="ECO:0007669"/>
    <property type="project" value="TreeGrafter"/>
</dbReference>
<evidence type="ECO:0000256" key="11">
    <source>
        <dbReference type="ARBA" id="ARBA00023157"/>
    </source>
</evidence>
<evidence type="ECO:0000256" key="1">
    <source>
        <dbReference type="ARBA" id="ARBA00004251"/>
    </source>
</evidence>
<dbReference type="SMART" id="SM00408">
    <property type="entry name" value="IGc2"/>
    <property type="match status" value="5"/>
</dbReference>
<dbReference type="AlphaFoldDB" id="A0A6J2UX79"/>
<keyword evidence="7" id="KW-0677">Repeat</keyword>
<dbReference type="FunFam" id="2.60.40.10:FF:000005">
    <property type="entry name" value="Neuronal cell adhesion molecule"/>
    <property type="match status" value="1"/>
</dbReference>
<dbReference type="SUPFAM" id="SSF49265">
    <property type="entry name" value="Fibronectin type III"/>
    <property type="match status" value="3"/>
</dbReference>
<dbReference type="CDD" id="cd00063">
    <property type="entry name" value="FN3"/>
    <property type="match status" value="5"/>
</dbReference>
<dbReference type="FunFam" id="2.60.40.10:FF:000038">
    <property type="entry name" value="Neuronal cell adhesion molecule"/>
    <property type="match status" value="1"/>
</dbReference>
<reference evidence="23" key="1">
    <citation type="submission" date="2025-08" db="UniProtKB">
        <authorList>
            <consortium name="RefSeq"/>
        </authorList>
    </citation>
    <scope>IDENTIFICATION</scope>
</reference>
<keyword evidence="11" id="KW-1015">Disulfide bond</keyword>
<proteinExistence type="inferred from homology"/>
<dbReference type="SMART" id="SM00060">
    <property type="entry name" value="FN3"/>
    <property type="match status" value="5"/>
</dbReference>
<dbReference type="InterPro" id="IPR003961">
    <property type="entry name" value="FN3_dom"/>
</dbReference>
<evidence type="ECO:0000256" key="7">
    <source>
        <dbReference type="ARBA" id="ARBA00022737"/>
    </source>
</evidence>
<dbReference type="GO" id="GO:0005886">
    <property type="term" value="C:plasma membrane"/>
    <property type="evidence" value="ECO:0007669"/>
    <property type="project" value="UniProtKB-SubCell"/>
</dbReference>
<evidence type="ECO:0000256" key="15">
    <source>
        <dbReference type="ARBA" id="ARBA00060042"/>
    </source>
</evidence>
<keyword evidence="10 18" id="KW-0472">Membrane</keyword>
<dbReference type="PROSITE" id="PS50853">
    <property type="entry name" value="FN3"/>
    <property type="match status" value="4"/>
</dbReference>
<dbReference type="OrthoDB" id="6244967at2759"/>
<dbReference type="GO" id="GO:0009986">
    <property type="term" value="C:cell surface"/>
    <property type="evidence" value="ECO:0007669"/>
    <property type="project" value="UniProtKB-ARBA"/>
</dbReference>
<dbReference type="Gene3D" id="2.60.40.10">
    <property type="entry name" value="Immunoglobulins"/>
    <property type="match status" value="11"/>
</dbReference>
<dbReference type="Pfam" id="PF00041">
    <property type="entry name" value="fn3"/>
    <property type="match status" value="3"/>
</dbReference>
<dbReference type="InterPro" id="IPR036179">
    <property type="entry name" value="Ig-like_dom_sf"/>
</dbReference>
<dbReference type="RefSeq" id="XP_030623671.1">
    <property type="nucleotide sequence ID" value="XM_030767811.1"/>
</dbReference>
<dbReference type="GO" id="GO:0030426">
    <property type="term" value="C:growth cone"/>
    <property type="evidence" value="ECO:0007669"/>
    <property type="project" value="UniProtKB-SubCell"/>
</dbReference>
<sequence>MGMLWGPGVAFLLFLSTTALSLHIPLEVEQPPTIIAHSPSSLILFPFDLNITLTCEAKGNPKPVYRWTKDGIDFNPHKDPRLIKKNNTGSFIIPKISNVSKYEGKYRCYASNKLGTALTGETEVIVQGVPKFPKEKIDPVVVKEGESVILECKPPTGVPPRQLYWMTIGLQHIEQNERVSMGLDGNLYFSNAQQIDSREDYCCFASFPNIRTIVQTSPMAVNVQNSSSIQQRRPVLLVPPADQSETHIVKGGELELECIAEGLPTPKIEWTKIGEKQLPKGASIENFGKLLTISKVTEEADGRYMCKAKNSVGETVHYFQVTVEEPPQWVEEPQRSQIATIGSDVHIKCSATGKPQPSINWKRNGMPLDDTTAVQRKVLDDTIVLNGVQEKDSAVYQCEASNRHGTILANANILIMNRPPLILTKDYVEYFAVEGGSVMMHCNVFSSPPATTQWIKDDPEGSLPEERFTTLKNGSVLLHKAEKEDIGKYICVASNSEGRHTISAELYVKDPTRIVKAPQNMTVQRGSVAELVCQAEYDTSLKGESEIVWEKNSQLIFSSFTQDSGYIVDNGLLKFINVSHSDKGLYTCIAKTPLDEDSASAYVTVVDVPDAPVDLTLSEQKNRSVKLQWVPTKDHNSPITEFVIEFEENHWEPGRWREILQVPGNRVFAVLSLQGHINYQFRVSAINAVGKGPPSKPSERYKTPPAVPDKNPENIKIQGHLPHQMHITWEPLLPVEHNAPDLEYKLSYRHMGVEDSWKEQMVKRHSFVVRDTPTFVPYEIKIQSHNSQGWGPEPQVVTGYSGEDFVFWHCRHNNATVPLAAPENLAVEVINSTLLRVSWSPVPIETVRGHLAGHTVSYWRTGSVLSSKKIPVEKQTLMLPGNRTHALIAGLKPFSQYNFTISVFNKRGSGPTSAPYSFSTPEGVPERVPILRATNAQGKTITLVWAPPQEANGVLTGYSLQYQRMNETMDVGDIYSVNITSPEKTQWLLQNLEMGSTYKFYLSACTKQGCGPPISEEVSSLPLAFPAPSNISFTVSDTYAKIWWATEGGLWESELYISVMNHRDGSWTISEAINSSQSFYIIEGLEPGEVYTVRLSNNSTHDNSSIHEEVFKTRARGMEEVYGGISSKGWFVGLMCAVALLTLAVLIACFVRKNKGGKYSVKEKEDLPDMEVNGLKEETSAEYSDDEKPLQAISVDIKDDISVSSGNYSDGVEASFEEDGSFIGEYTRREPVDKN</sequence>
<keyword evidence="9 18" id="KW-1133">Transmembrane helix</keyword>
<evidence type="ECO:0000256" key="16">
    <source>
        <dbReference type="ARBA" id="ARBA00063896"/>
    </source>
</evidence>
<comment type="subunit">
    <text evidence="16">Interacts with SHTN1; the interaction occurs in axonal growth cones. Interacts with isoform 2 of BSG.</text>
</comment>
<dbReference type="InterPro" id="IPR003598">
    <property type="entry name" value="Ig_sub2"/>
</dbReference>
<dbReference type="FunFam" id="2.60.40.10:FF:000028">
    <property type="entry name" value="Neuronal cell adhesion molecule"/>
    <property type="match status" value="1"/>
</dbReference>
<gene>
    <name evidence="23" type="primary">chl1a</name>
</gene>
<evidence type="ECO:0000259" key="20">
    <source>
        <dbReference type="PROSITE" id="PS50835"/>
    </source>
</evidence>
<evidence type="ECO:0000259" key="21">
    <source>
        <dbReference type="PROSITE" id="PS50853"/>
    </source>
</evidence>
<dbReference type="GeneID" id="115806954"/>
<dbReference type="Pfam" id="PF13927">
    <property type="entry name" value="Ig_3"/>
    <property type="match status" value="5"/>
</dbReference>
<keyword evidence="6 19" id="KW-0732">Signal</keyword>
<feature type="domain" description="Ig-like" evidence="20">
    <location>
        <begin position="130"/>
        <end position="222"/>
    </location>
</feature>
<dbReference type="InterPro" id="IPR036116">
    <property type="entry name" value="FN3_sf"/>
</dbReference>
<dbReference type="FunFam" id="2.60.40.10:FF:000057">
    <property type="entry name" value="neural cell adhesion molecule L1"/>
    <property type="match status" value="1"/>
</dbReference>
<evidence type="ECO:0000256" key="5">
    <source>
        <dbReference type="ARBA" id="ARBA00022692"/>
    </source>
</evidence>
<feature type="domain" description="Fibronectin type-III" evidence="21">
    <location>
        <begin position="711"/>
        <end position="804"/>
    </location>
</feature>
<dbReference type="InterPro" id="IPR007110">
    <property type="entry name" value="Ig-like_dom"/>
</dbReference>
<dbReference type="InParanoid" id="A0A6J2UX79"/>
<evidence type="ECO:0000313" key="22">
    <source>
        <dbReference type="Proteomes" id="UP000504632"/>
    </source>
</evidence>
<evidence type="ECO:0000256" key="3">
    <source>
        <dbReference type="ARBA" id="ARBA00008588"/>
    </source>
</evidence>
<keyword evidence="14" id="KW-0393">Immunoglobulin domain</keyword>
<feature type="domain" description="Fibronectin type-III" evidence="21">
    <location>
        <begin position="924"/>
        <end position="1024"/>
    </location>
</feature>
<evidence type="ECO:0000256" key="12">
    <source>
        <dbReference type="ARBA" id="ARBA00023180"/>
    </source>
</evidence>
<evidence type="ECO:0000256" key="14">
    <source>
        <dbReference type="ARBA" id="ARBA00023319"/>
    </source>
</evidence>
<evidence type="ECO:0000256" key="18">
    <source>
        <dbReference type="SAM" id="Phobius"/>
    </source>
</evidence>
<feature type="domain" description="Fibronectin type-III" evidence="21">
    <location>
        <begin position="821"/>
        <end position="923"/>
    </location>
</feature>
<comment type="function">
    <text evidence="15">Neural cell adhesion molecule involved in the dynamics of cell adhesion and in the generation of transmembrane signals at tyrosine kinase receptors. During brain development, critical in multiple processes, including neuronal migration, axonal growth and fasciculation, and synaptogenesis. In the mature brain, plays a role in the dynamics of neuronal structure and function, including synaptic plasticity.</text>
</comment>
<dbReference type="Proteomes" id="UP000504632">
    <property type="component" value="Chromosome 3"/>
</dbReference>
<evidence type="ECO:0000256" key="2">
    <source>
        <dbReference type="ARBA" id="ARBA00004624"/>
    </source>
</evidence>
<dbReference type="SMART" id="SM00409">
    <property type="entry name" value="IG"/>
    <property type="match status" value="6"/>
</dbReference>
<feature type="transmembrane region" description="Helical" evidence="18">
    <location>
        <begin position="1130"/>
        <end position="1151"/>
    </location>
</feature>
<feature type="domain" description="Ig-like" evidence="20">
    <location>
        <begin position="327"/>
        <end position="414"/>
    </location>
</feature>
<comment type="similarity">
    <text evidence="3">Belongs to the immunoglobulin superfamily. L1/neurofascin/NgCAM family.</text>
</comment>
<keyword evidence="5 18" id="KW-0812">Transmembrane</keyword>
<feature type="domain" description="Ig-like" evidence="20">
    <location>
        <begin position="234"/>
        <end position="322"/>
    </location>
</feature>
<dbReference type="SUPFAM" id="SSF48726">
    <property type="entry name" value="Immunoglobulin"/>
    <property type="match status" value="6"/>
</dbReference>
<evidence type="ECO:0000256" key="13">
    <source>
        <dbReference type="ARBA" id="ARBA00023273"/>
    </source>
</evidence>